<dbReference type="InterPro" id="IPR031161">
    <property type="entry name" value="Peptidase_M60_dom"/>
</dbReference>
<dbReference type="AlphaFoldDB" id="A0A814AUN8"/>
<dbReference type="Pfam" id="PF17291">
    <property type="entry name" value="M60-like_N"/>
    <property type="match status" value="1"/>
</dbReference>
<dbReference type="Pfam" id="PF13402">
    <property type="entry name" value="Peptidase_M60"/>
    <property type="match status" value="1"/>
</dbReference>
<evidence type="ECO:0000259" key="1">
    <source>
        <dbReference type="PROSITE" id="PS51723"/>
    </source>
</evidence>
<dbReference type="PANTHER" id="PTHR15730:SF5">
    <property type="entry name" value="SI:CH211-210B2.2-RELATED"/>
    <property type="match status" value="1"/>
</dbReference>
<name>A0A814AUN8_ADIRI</name>
<dbReference type="PROSITE" id="PS51723">
    <property type="entry name" value="PEPTIDASE_M60"/>
    <property type="match status" value="1"/>
</dbReference>
<dbReference type="PANTHER" id="PTHR15730">
    <property type="entry name" value="EXPERIMENTAL AUTOIMMUNE PROSTATITIS ANTIGEN 2-RELATED"/>
    <property type="match status" value="1"/>
</dbReference>
<dbReference type="SMART" id="SM01276">
    <property type="entry name" value="M60-like"/>
    <property type="match status" value="1"/>
</dbReference>
<dbReference type="InterPro" id="IPR042279">
    <property type="entry name" value="Pep_M60_3"/>
</dbReference>
<evidence type="ECO:0000313" key="3">
    <source>
        <dbReference type="Proteomes" id="UP000663828"/>
    </source>
</evidence>
<reference evidence="2" key="1">
    <citation type="submission" date="2021-02" db="EMBL/GenBank/DDBJ databases">
        <authorList>
            <person name="Nowell W R."/>
        </authorList>
    </citation>
    <scope>NUCLEOTIDE SEQUENCE</scope>
</reference>
<dbReference type="EMBL" id="CAJNOR010000445">
    <property type="protein sequence ID" value="CAF0917013.1"/>
    <property type="molecule type" value="Genomic_DNA"/>
</dbReference>
<dbReference type="Proteomes" id="UP000663828">
    <property type="component" value="Unassembled WGS sequence"/>
</dbReference>
<dbReference type="Gene3D" id="1.10.390.30">
    <property type="entry name" value="Peptidase M60, enhancin-like domain 3"/>
    <property type="match status" value="1"/>
</dbReference>
<gene>
    <name evidence="2" type="ORF">XAT740_LOCUS8835</name>
</gene>
<dbReference type="Gene3D" id="3.40.390.80">
    <property type="entry name" value="Peptidase M60, enhancin-like domain 2"/>
    <property type="match status" value="1"/>
</dbReference>
<dbReference type="InterPro" id="IPR035423">
    <property type="entry name" value="M60-like_N"/>
</dbReference>
<comment type="caution">
    <text evidence="2">The sequence shown here is derived from an EMBL/GenBank/DDBJ whole genome shotgun (WGS) entry which is preliminary data.</text>
</comment>
<accession>A0A814AUN8</accession>
<dbReference type="Gene3D" id="2.60.120.1250">
    <property type="entry name" value="Peptidase M60, enhancin-like domain 1"/>
    <property type="match status" value="1"/>
</dbReference>
<protein>
    <recommendedName>
        <fullName evidence="1">Peptidase M60 domain-containing protein</fullName>
    </recommendedName>
</protein>
<organism evidence="2 3">
    <name type="scientific">Adineta ricciae</name>
    <name type="common">Rotifer</name>
    <dbReference type="NCBI Taxonomy" id="249248"/>
    <lineage>
        <taxon>Eukaryota</taxon>
        <taxon>Metazoa</taxon>
        <taxon>Spiralia</taxon>
        <taxon>Gnathifera</taxon>
        <taxon>Rotifera</taxon>
        <taxon>Eurotatoria</taxon>
        <taxon>Bdelloidea</taxon>
        <taxon>Adinetida</taxon>
        <taxon>Adinetidae</taxon>
        <taxon>Adineta</taxon>
    </lineage>
</organism>
<evidence type="ECO:0000313" key="2">
    <source>
        <dbReference type="EMBL" id="CAF0917013.1"/>
    </source>
</evidence>
<feature type="domain" description="Peptidase M60" evidence="1">
    <location>
        <begin position="311"/>
        <end position="621"/>
    </location>
</feature>
<proteinExistence type="predicted"/>
<keyword evidence="3" id="KW-1185">Reference proteome</keyword>
<dbReference type="InterPro" id="IPR051244">
    <property type="entry name" value="TCAF"/>
</dbReference>
<sequence>MDDKEFDRVPNIIFNGVCALEKRGCPGTLIPLTNDTRAVLCGADSNDTIIVATRFGRGRCLVFAHCDYSGFFLNVNENNKRFVENCRQWLANGHDVEFLSIDNVQSMDEINTNNKILVWNAHREKSDVFMNDLCDFLQNGGGLICASVAWGWLQINSKKTLADFPFTRFCDYIGVKLTDNYSRCSNSIEFRADLVQFKSIHHVVKDLAHHPDDPQKLAIIGSVIKELGDTLPGVPAETLHCIVVSAGNDVIPVNTCPIKNENCRQKATGICGIMYGLPGIKAPGIQHFPGDFDRPPHILTGVQYTVESSTVEWHCTGYYVAAGIPIEIDVIDLKGSDKWSARIGCHSDNLGRCDQLRRWPCISICKSLSSGAIRMSSAFGGLLFLQSPEGNSNSITVNLHHVVLTPTYDLTDANRLITWDSKRSEAEGLWADIAGRFIVFNLPSKSVLHLTASQLDRALEFWDSVVLAHHDLRGTEPDRRERIVCDEQPSIGYMQTMNDYVLDSGYPIVTHMDVSNHTQDGFLLNIETRKKKGEWGIFHEIGHNLQRAWWTFAGTTEITVNIFTLHAMDKICHIQPWIHDWLKDQISGTKEYINNGSQFNKWKENCGVGLFIYAQLIREYGWESYKCVFRKYEQIQPNLSSDQEKMDYWITTFSKQVGQNLVPLFKFWGFPISQPTIDELAQYPIPEIVDDFIVMAPERYTVS</sequence>